<comment type="caution">
    <text evidence="8">The sequence shown here is derived from an EMBL/GenBank/DDBJ whole genome shotgun (WGS) entry which is preliminary data.</text>
</comment>
<proteinExistence type="predicted"/>
<dbReference type="FunFam" id="4.10.1000.10:FF:000003">
    <property type="entry name" value="Zinc finger CCCH domain-containing protein"/>
    <property type="match status" value="1"/>
</dbReference>
<dbReference type="Proteomes" id="UP000591131">
    <property type="component" value="Unassembled WGS sequence"/>
</dbReference>
<dbReference type="GO" id="GO:0008270">
    <property type="term" value="F:zinc ion binding"/>
    <property type="evidence" value="ECO:0007669"/>
    <property type="project" value="UniProtKB-KW"/>
</dbReference>
<dbReference type="OrthoDB" id="449547at2759"/>
<evidence type="ECO:0000256" key="5">
    <source>
        <dbReference type="PROSITE-ProRule" id="PRU00723"/>
    </source>
</evidence>
<dbReference type="PROSITE" id="PS50103">
    <property type="entry name" value="ZF_C3H1"/>
    <property type="match status" value="1"/>
</dbReference>
<feature type="zinc finger region" description="C3H1-type" evidence="5">
    <location>
        <begin position="156"/>
        <end position="183"/>
    </location>
</feature>
<keyword evidence="2" id="KW-0677">Repeat</keyword>
<evidence type="ECO:0000313" key="9">
    <source>
        <dbReference type="Proteomes" id="UP000591131"/>
    </source>
</evidence>
<dbReference type="Gene3D" id="4.10.1000.10">
    <property type="entry name" value="Zinc finger, CCCH-type"/>
    <property type="match status" value="1"/>
</dbReference>
<dbReference type="Pfam" id="PF00642">
    <property type="entry name" value="zf-CCCH"/>
    <property type="match status" value="1"/>
</dbReference>
<dbReference type="EMBL" id="JAAPAO010000029">
    <property type="protein sequence ID" value="KAF4676762.1"/>
    <property type="molecule type" value="Genomic_DNA"/>
</dbReference>
<evidence type="ECO:0000256" key="6">
    <source>
        <dbReference type="SAM" id="MobiDB-lite"/>
    </source>
</evidence>
<evidence type="ECO:0000256" key="2">
    <source>
        <dbReference type="ARBA" id="ARBA00022737"/>
    </source>
</evidence>
<keyword evidence="1 5" id="KW-0479">Metal-binding</keyword>
<dbReference type="SUPFAM" id="SSF90229">
    <property type="entry name" value="CCCH zinc finger"/>
    <property type="match status" value="1"/>
</dbReference>
<gene>
    <name evidence="8" type="ORF">FOL47_005183</name>
</gene>
<evidence type="ECO:0000256" key="4">
    <source>
        <dbReference type="ARBA" id="ARBA00022833"/>
    </source>
</evidence>
<accession>A0A7J6MYQ1</accession>
<dbReference type="InterPro" id="IPR000571">
    <property type="entry name" value="Znf_CCCH"/>
</dbReference>
<protein>
    <recommendedName>
        <fullName evidence="7">C3H1-type domain-containing protein</fullName>
    </recommendedName>
</protein>
<dbReference type="GO" id="GO:0003729">
    <property type="term" value="F:mRNA binding"/>
    <property type="evidence" value="ECO:0007669"/>
    <property type="project" value="InterPro"/>
</dbReference>
<feature type="region of interest" description="Disordered" evidence="6">
    <location>
        <begin position="1"/>
        <end position="48"/>
    </location>
</feature>
<dbReference type="PANTHER" id="PTHR12547:SF18">
    <property type="entry name" value="PROTEIN TIS11"/>
    <property type="match status" value="1"/>
</dbReference>
<dbReference type="InterPro" id="IPR036855">
    <property type="entry name" value="Znf_CCCH_sf"/>
</dbReference>
<dbReference type="AlphaFoldDB" id="A0A7J6MYQ1"/>
<keyword evidence="3 5" id="KW-0863">Zinc-finger</keyword>
<dbReference type="InterPro" id="IPR045877">
    <property type="entry name" value="ZFP36-like"/>
</dbReference>
<feature type="domain" description="C3H1-type" evidence="7">
    <location>
        <begin position="156"/>
        <end position="183"/>
    </location>
</feature>
<evidence type="ECO:0000256" key="1">
    <source>
        <dbReference type="ARBA" id="ARBA00022723"/>
    </source>
</evidence>
<dbReference type="PANTHER" id="PTHR12547">
    <property type="entry name" value="CCCH ZINC FINGER/TIS11-RELATED"/>
    <property type="match status" value="1"/>
</dbReference>
<sequence>MSLSESCQSSSFTDDDGILPTPKNPVRPQPILTDPYVNSKPRRSASSVSTIATPSSIASISTPLSFSRSLSVPFEAGPPYPPPGALLRSSTWSVADSAVCVSPKYSSRSAPPTINIDSYFKGVALSKPLSPAIGDNTVDAMESFVNPDAPPPPTYLVKTKACRHFARGYCAFGDKCAFAHSADELRVRPGNLCKTKLCDRGRNCRRVNCGYAHSREELFRVDETQNVTDDMIQYYQDLQYIEQLGVIYAASSTGVAEKKA</sequence>
<organism evidence="8 9">
    <name type="scientific">Perkinsus chesapeaki</name>
    <name type="common">Clam parasite</name>
    <name type="synonym">Perkinsus andrewsi</name>
    <dbReference type="NCBI Taxonomy" id="330153"/>
    <lineage>
        <taxon>Eukaryota</taxon>
        <taxon>Sar</taxon>
        <taxon>Alveolata</taxon>
        <taxon>Perkinsozoa</taxon>
        <taxon>Perkinsea</taxon>
        <taxon>Perkinsida</taxon>
        <taxon>Perkinsidae</taxon>
        <taxon>Perkinsus</taxon>
    </lineage>
</organism>
<dbReference type="GO" id="GO:0010468">
    <property type="term" value="P:regulation of gene expression"/>
    <property type="evidence" value="ECO:0007669"/>
    <property type="project" value="UniProtKB-ARBA"/>
</dbReference>
<keyword evidence="9" id="KW-1185">Reference proteome</keyword>
<dbReference type="GO" id="GO:0051252">
    <property type="term" value="P:regulation of RNA metabolic process"/>
    <property type="evidence" value="ECO:0007669"/>
    <property type="project" value="UniProtKB-ARBA"/>
</dbReference>
<feature type="compositionally biased region" description="Polar residues" evidence="6">
    <location>
        <begin position="1"/>
        <end position="12"/>
    </location>
</feature>
<evidence type="ECO:0000313" key="8">
    <source>
        <dbReference type="EMBL" id="KAF4676762.1"/>
    </source>
</evidence>
<keyword evidence="4 5" id="KW-0862">Zinc</keyword>
<dbReference type="SMART" id="SM00356">
    <property type="entry name" value="ZnF_C3H1"/>
    <property type="match status" value="2"/>
</dbReference>
<evidence type="ECO:0000259" key="7">
    <source>
        <dbReference type="PROSITE" id="PS50103"/>
    </source>
</evidence>
<reference evidence="8 9" key="1">
    <citation type="submission" date="2020-04" db="EMBL/GenBank/DDBJ databases">
        <title>Perkinsus chesapeaki whole genome sequence.</title>
        <authorList>
            <person name="Bogema D.R."/>
        </authorList>
    </citation>
    <scope>NUCLEOTIDE SEQUENCE [LARGE SCALE GENOMIC DNA]</scope>
    <source>
        <strain evidence="8">ATCC PRA-425</strain>
    </source>
</reference>
<evidence type="ECO:0000256" key="3">
    <source>
        <dbReference type="ARBA" id="ARBA00022771"/>
    </source>
</evidence>
<name>A0A7J6MYQ1_PERCH</name>